<dbReference type="Pfam" id="PF00805">
    <property type="entry name" value="Pentapeptide"/>
    <property type="match status" value="1"/>
</dbReference>
<dbReference type="Gene3D" id="2.160.20.80">
    <property type="entry name" value="E3 ubiquitin-protein ligase SopA"/>
    <property type="match status" value="1"/>
</dbReference>
<proteinExistence type="predicted"/>
<sequence length="245" mass="26129">MTALKCTSPVTQTHRLPLGYSHRTSIGARLVACSAGTRSQWSPESIKMIALSAATTAILFGVPLESEAAKNKLPPIDTSNPNRCEVSALDKFADTRAAFSQESSGGNMVEAIVDVRECDFSGKDLSGKVMSGVILERADFTGARFVGSQFARANARSAKLAGADFTDTNLYSTQFDGADLQGANFENSILTGSTFGRNEEGVWANLKGAHFEGALVSSSDIGRICENPTLELSTRKYELGCRATR</sequence>
<protein>
    <submittedName>
        <fullName evidence="2">Uncharacterized protein</fullName>
    </submittedName>
</protein>
<organism evidence="2 3">
    <name type="scientific">Volvox africanus</name>
    <dbReference type="NCBI Taxonomy" id="51714"/>
    <lineage>
        <taxon>Eukaryota</taxon>
        <taxon>Viridiplantae</taxon>
        <taxon>Chlorophyta</taxon>
        <taxon>core chlorophytes</taxon>
        <taxon>Chlorophyceae</taxon>
        <taxon>CS clade</taxon>
        <taxon>Chlamydomonadales</taxon>
        <taxon>Volvocaceae</taxon>
        <taxon>Volvox</taxon>
    </lineage>
</organism>
<evidence type="ECO:0000313" key="2">
    <source>
        <dbReference type="EMBL" id="GIL60775.1"/>
    </source>
</evidence>
<dbReference type="PANTHER" id="PTHR47485">
    <property type="entry name" value="THYLAKOID LUMENAL 17.4 KDA PROTEIN, CHLOROPLASTIC"/>
    <property type="match status" value="1"/>
</dbReference>
<dbReference type="AlphaFoldDB" id="A0A8J4F5L0"/>
<accession>A0A8J4F5L0</accession>
<name>A0A8J4F5L0_9CHLO</name>
<dbReference type="PANTHER" id="PTHR47485:SF1">
    <property type="entry name" value="THYLAKOID LUMENAL 17.4 KDA PROTEIN, CHLOROPLASTIC"/>
    <property type="match status" value="1"/>
</dbReference>
<dbReference type="SUPFAM" id="SSF141571">
    <property type="entry name" value="Pentapeptide repeat-like"/>
    <property type="match status" value="1"/>
</dbReference>
<dbReference type="EMBL" id="BNCO01000041">
    <property type="protein sequence ID" value="GIL60775.1"/>
    <property type="molecule type" value="Genomic_DNA"/>
</dbReference>
<comment type="caution">
    <text evidence="2">The sequence shown here is derived from an EMBL/GenBank/DDBJ whole genome shotgun (WGS) entry which is preliminary data.</text>
</comment>
<evidence type="ECO:0000313" key="3">
    <source>
        <dbReference type="Proteomes" id="UP000747399"/>
    </source>
</evidence>
<gene>
    <name evidence="2" type="ORF">Vafri_15217</name>
</gene>
<keyword evidence="1" id="KW-0677">Repeat</keyword>
<dbReference type="InterPro" id="IPR001646">
    <property type="entry name" value="5peptide_repeat"/>
</dbReference>
<evidence type="ECO:0000256" key="1">
    <source>
        <dbReference type="ARBA" id="ARBA00022737"/>
    </source>
</evidence>
<keyword evidence="3" id="KW-1185">Reference proteome</keyword>
<reference evidence="2" key="1">
    <citation type="journal article" date="2021" name="Proc. Natl. Acad. Sci. U.S.A.">
        <title>Three genomes in the algal genus Volvox reveal the fate of a haploid sex-determining region after a transition to homothallism.</title>
        <authorList>
            <person name="Yamamoto K."/>
            <person name="Hamaji T."/>
            <person name="Kawai-Toyooka H."/>
            <person name="Matsuzaki R."/>
            <person name="Takahashi F."/>
            <person name="Nishimura Y."/>
            <person name="Kawachi M."/>
            <person name="Noguchi H."/>
            <person name="Minakuchi Y."/>
            <person name="Umen J.G."/>
            <person name="Toyoda A."/>
            <person name="Nozaki H."/>
        </authorList>
    </citation>
    <scope>NUCLEOTIDE SEQUENCE</scope>
    <source>
        <strain evidence="2">NIES-3780</strain>
    </source>
</reference>
<dbReference type="Proteomes" id="UP000747399">
    <property type="component" value="Unassembled WGS sequence"/>
</dbReference>